<comment type="similarity">
    <text evidence="1 4">Belongs to the short-chain dehydrogenases/reductases (SDR) family.</text>
</comment>
<evidence type="ECO:0000256" key="4">
    <source>
        <dbReference type="RuleBase" id="RU000363"/>
    </source>
</evidence>
<dbReference type="RefSeq" id="WP_367983370.1">
    <property type="nucleotide sequence ID" value="NZ_JBAKFF010000001.1"/>
</dbReference>
<accession>A0ABV3T5U9</accession>
<dbReference type="Gene3D" id="3.40.50.720">
    <property type="entry name" value="NAD(P)-binding Rossmann-like Domain"/>
    <property type="match status" value="1"/>
</dbReference>
<dbReference type="PANTHER" id="PTHR43391">
    <property type="entry name" value="RETINOL DEHYDROGENASE-RELATED"/>
    <property type="match status" value="1"/>
</dbReference>
<keyword evidence="3" id="KW-0560">Oxidoreductase</keyword>
<dbReference type="EMBL" id="JBAKFF010000001">
    <property type="protein sequence ID" value="MEX0430580.1"/>
    <property type="molecule type" value="Genomic_DNA"/>
</dbReference>
<organism evidence="5 6">
    <name type="scientific">Spiribacter insolitus</name>
    <dbReference type="NCBI Taxonomy" id="3122417"/>
    <lineage>
        <taxon>Bacteria</taxon>
        <taxon>Pseudomonadati</taxon>
        <taxon>Pseudomonadota</taxon>
        <taxon>Gammaproteobacteria</taxon>
        <taxon>Chromatiales</taxon>
        <taxon>Ectothiorhodospiraceae</taxon>
        <taxon>Spiribacter</taxon>
    </lineage>
</organism>
<dbReference type="InterPro" id="IPR002347">
    <property type="entry name" value="SDR_fam"/>
</dbReference>
<evidence type="ECO:0000313" key="6">
    <source>
        <dbReference type="Proteomes" id="UP001556637"/>
    </source>
</evidence>
<dbReference type="Pfam" id="PF00106">
    <property type="entry name" value="adh_short"/>
    <property type="match status" value="1"/>
</dbReference>
<sequence>MKMTQTVSVITGGGTGIGRALALRLAGRGHIVVVAGRRRGPLDELAALQTGVEPCQADISTEDGQAALRAAVGERPVRFLVHNAGVIDPVGPLLSQSAQAIRRSLAINLEAPIALTRLMSPQMEEGGRILNISSGAAHRALPGWGAYCTSKAALYMVYEVLKQELAGSGVAIGSLRPGVVDTPMQSLIRAQDASDFPAVERFRALKEMGGLTSPEAVARFIDAVLEVPAERFSAAEWDIREHWDAVIPG</sequence>
<evidence type="ECO:0000256" key="1">
    <source>
        <dbReference type="ARBA" id="ARBA00006484"/>
    </source>
</evidence>
<name>A0ABV3T5U9_9GAMM</name>
<evidence type="ECO:0000256" key="2">
    <source>
        <dbReference type="ARBA" id="ARBA00022857"/>
    </source>
</evidence>
<protein>
    <submittedName>
        <fullName evidence="5">SDR family NAD(P)-dependent oxidoreductase</fullName>
    </submittedName>
</protein>
<proteinExistence type="inferred from homology"/>
<gene>
    <name evidence="5" type="ORF">V6X30_04065</name>
</gene>
<evidence type="ECO:0000256" key="3">
    <source>
        <dbReference type="ARBA" id="ARBA00023002"/>
    </source>
</evidence>
<dbReference type="PRINTS" id="PR00080">
    <property type="entry name" value="SDRFAMILY"/>
</dbReference>
<dbReference type="SUPFAM" id="SSF51735">
    <property type="entry name" value="NAD(P)-binding Rossmann-fold domains"/>
    <property type="match status" value="1"/>
</dbReference>
<dbReference type="PANTHER" id="PTHR43391:SF14">
    <property type="entry name" value="DEHYDROGENASE_REDUCTASE SDR FAMILY PROTEIN 7-LIKE"/>
    <property type="match status" value="1"/>
</dbReference>
<keyword evidence="2" id="KW-0521">NADP</keyword>
<evidence type="ECO:0000313" key="5">
    <source>
        <dbReference type="EMBL" id="MEX0430580.1"/>
    </source>
</evidence>
<comment type="caution">
    <text evidence="5">The sequence shown here is derived from an EMBL/GenBank/DDBJ whole genome shotgun (WGS) entry which is preliminary data.</text>
</comment>
<reference evidence="5 6" key="1">
    <citation type="submission" date="2024-02" db="EMBL/GenBank/DDBJ databases">
        <title>New especies of Spiribacter isolated from saline water.</title>
        <authorList>
            <person name="Leon M.J."/>
            <person name="De La Haba R."/>
            <person name="Sanchez-Porro C."/>
            <person name="Ventosa A."/>
        </authorList>
    </citation>
    <scope>NUCLEOTIDE SEQUENCE [LARGE SCALE GENOMIC DNA]</scope>
    <source>
        <strain evidence="6">ag22IC4-189</strain>
    </source>
</reference>
<dbReference type="InterPro" id="IPR036291">
    <property type="entry name" value="NAD(P)-bd_dom_sf"/>
</dbReference>
<dbReference type="PRINTS" id="PR00081">
    <property type="entry name" value="GDHRDH"/>
</dbReference>
<keyword evidence="6" id="KW-1185">Reference proteome</keyword>
<dbReference type="Proteomes" id="UP001556637">
    <property type="component" value="Unassembled WGS sequence"/>
</dbReference>